<evidence type="ECO:0000313" key="2">
    <source>
        <dbReference type="Proteomes" id="UP000094828"/>
    </source>
</evidence>
<proteinExistence type="predicted"/>
<keyword evidence="2" id="KW-1185">Reference proteome</keyword>
<dbReference type="Proteomes" id="UP000094828">
    <property type="component" value="Unassembled WGS sequence"/>
</dbReference>
<sequence length="97" mass="10763">MLTSSRHQFCNDRIEVCPGNTHFAELSRVPGGFELKQIVKLRMASAICHILRFPSVSIVKVTNPWPLNSTVRTVISHSAPLRIGLDVKRNALVVAKS</sequence>
<name>A0A1C3EQF5_9PLAN</name>
<evidence type="ECO:0000313" key="1">
    <source>
        <dbReference type="EMBL" id="ODA35439.1"/>
    </source>
</evidence>
<dbReference type="EMBL" id="LYDR01000033">
    <property type="protein sequence ID" value="ODA35439.1"/>
    <property type="molecule type" value="Genomic_DNA"/>
</dbReference>
<protein>
    <submittedName>
        <fullName evidence="1">Uncharacterized protein</fullName>
    </submittedName>
</protein>
<reference evidence="1 2" key="1">
    <citation type="submission" date="2016-05" db="EMBL/GenBank/DDBJ databases">
        <title>Genomic and physiological characterization of Planctopirus sp. isolated from fresh water lake.</title>
        <authorList>
            <person name="Subhash Y."/>
            <person name="Ramana C."/>
        </authorList>
    </citation>
    <scope>NUCLEOTIDE SEQUENCE [LARGE SCALE GENOMIC DNA]</scope>
    <source>
        <strain evidence="1 2">JC280</strain>
    </source>
</reference>
<dbReference type="AlphaFoldDB" id="A0A1C3EQF5"/>
<gene>
    <name evidence="1" type="ORF">A6X21_16615</name>
</gene>
<comment type="caution">
    <text evidence="1">The sequence shown here is derived from an EMBL/GenBank/DDBJ whole genome shotgun (WGS) entry which is preliminary data.</text>
</comment>
<accession>A0A1C3EQF5</accession>
<dbReference type="STRING" id="1841610.A6X21_16615"/>
<organism evidence="1 2">
    <name type="scientific">Planctopirus hydrillae</name>
    <dbReference type="NCBI Taxonomy" id="1841610"/>
    <lineage>
        <taxon>Bacteria</taxon>
        <taxon>Pseudomonadati</taxon>
        <taxon>Planctomycetota</taxon>
        <taxon>Planctomycetia</taxon>
        <taxon>Planctomycetales</taxon>
        <taxon>Planctomycetaceae</taxon>
        <taxon>Planctopirus</taxon>
    </lineage>
</organism>